<keyword evidence="5" id="KW-0472">Membrane</keyword>
<dbReference type="GO" id="GO:0043410">
    <property type="term" value="P:positive regulation of MAPK cascade"/>
    <property type="evidence" value="ECO:0007669"/>
    <property type="project" value="TreeGrafter"/>
</dbReference>
<keyword evidence="4" id="KW-0807">Transducer</keyword>
<feature type="transmembrane region" description="Helical" evidence="5">
    <location>
        <begin position="48"/>
        <end position="69"/>
    </location>
</feature>
<feature type="transmembrane region" description="Helical" evidence="5">
    <location>
        <begin position="282"/>
        <end position="302"/>
    </location>
</feature>
<organism evidence="6 7">
    <name type="scientific">Galemys pyrenaicus</name>
    <name type="common">Iberian desman</name>
    <name type="synonym">Pyrenean desman</name>
    <dbReference type="NCBI Taxonomy" id="202257"/>
    <lineage>
        <taxon>Eukaryota</taxon>
        <taxon>Metazoa</taxon>
        <taxon>Chordata</taxon>
        <taxon>Craniata</taxon>
        <taxon>Vertebrata</taxon>
        <taxon>Euteleostomi</taxon>
        <taxon>Mammalia</taxon>
        <taxon>Eutheria</taxon>
        <taxon>Laurasiatheria</taxon>
        <taxon>Eulipotyphla</taxon>
        <taxon>Talpidae</taxon>
        <taxon>Galemys</taxon>
    </lineage>
</organism>
<reference evidence="6" key="1">
    <citation type="journal article" date="2021" name="Evol. Appl.">
        <title>The genome of the Pyrenean desman and the effects of bottlenecks and inbreeding on the genomic landscape of an endangered species.</title>
        <authorList>
            <person name="Escoda L."/>
            <person name="Castresana J."/>
        </authorList>
    </citation>
    <scope>NUCLEOTIDE SEQUENCE</scope>
    <source>
        <strain evidence="6">IBE-C5619</strain>
    </source>
</reference>
<protein>
    <submittedName>
        <fullName evidence="6">5-hydroxytryptamine receptor 1D</fullName>
    </submittedName>
</protein>
<keyword evidence="7" id="KW-1185">Reference proteome</keyword>
<evidence type="ECO:0000256" key="2">
    <source>
        <dbReference type="ARBA" id="ARBA00023040"/>
    </source>
</evidence>
<gene>
    <name evidence="6" type="ORF">J0S82_002954</name>
</gene>
<evidence type="ECO:0000256" key="3">
    <source>
        <dbReference type="ARBA" id="ARBA00023170"/>
    </source>
</evidence>
<keyword evidence="5" id="KW-0812">Transmembrane</keyword>
<dbReference type="EMBL" id="JAGFMF010011569">
    <property type="protein sequence ID" value="KAG8520396.1"/>
    <property type="molecule type" value="Genomic_DNA"/>
</dbReference>
<dbReference type="PANTHER" id="PTHR24248:SF196">
    <property type="entry name" value="5-HYDROXYTRYPTAMINE RECEPTOR 1D"/>
    <property type="match status" value="1"/>
</dbReference>
<proteinExistence type="predicted"/>
<keyword evidence="3 6" id="KW-0675">Receptor</keyword>
<keyword evidence="5" id="KW-1133">Transmembrane helix</keyword>
<evidence type="ECO:0000256" key="5">
    <source>
        <dbReference type="SAM" id="Phobius"/>
    </source>
</evidence>
<evidence type="ECO:0000313" key="7">
    <source>
        <dbReference type="Proteomes" id="UP000700334"/>
    </source>
</evidence>
<feature type="non-terminal residue" evidence="6">
    <location>
        <position position="1"/>
    </location>
</feature>
<name>A0A8J6AJ58_GALPY</name>
<comment type="caution">
    <text evidence="6">The sequence shown here is derived from an EMBL/GenBank/DDBJ whole genome shotgun (WGS) entry which is preliminary data.</text>
</comment>
<comment type="subcellular location">
    <subcellularLocation>
        <location evidence="1">Membrane</location>
        <topology evidence="1">Multi-pass membrane protein</topology>
    </subcellularLocation>
</comment>
<dbReference type="GO" id="GO:0005886">
    <property type="term" value="C:plasma membrane"/>
    <property type="evidence" value="ECO:0007669"/>
    <property type="project" value="TreeGrafter"/>
</dbReference>
<evidence type="ECO:0000313" key="6">
    <source>
        <dbReference type="EMBL" id="KAG8520396.1"/>
    </source>
</evidence>
<dbReference type="GO" id="GO:0004930">
    <property type="term" value="F:G protein-coupled receptor activity"/>
    <property type="evidence" value="ECO:0007669"/>
    <property type="project" value="UniProtKB-KW"/>
</dbReference>
<accession>A0A8J6AJ58</accession>
<evidence type="ECO:0000256" key="1">
    <source>
        <dbReference type="ARBA" id="ARBA00004141"/>
    </source>
</evidence>
<feature type="non-terminal residue" evidence="6">
    <location>
        <position position="305"/>
    </location>
</feature>
<evidence type="ECO:0000256" key="4">
    <source>
        <dbReference type="ARBA" id="ARBA00023224"/>
    </source>
</evidence>
<dbReference type="GO" id="GO:0071880">
    <property type="term" value="P:adenylate cyclase-activating adrenergic receptor signaling pathway"/>
    <property type="evidence" value="ECO:0007669"/>
    <property type="project" value="TreeGrafter"/>
</dbReference>
<dbReference type="PANTHER" id="PTHR24248">
    <property type="entry name" value="ADRENERGIC RECEPTOR-RELATED G-PROTEIN COUPLED RECEPTOR"/>
    <property type="match status" value="1"/>
</dbReference>
<sequence length="305" mass="34670">NCRHFDSRGPSGPQDFSCYDPFHYHTGHSLFQHPVLATIFLIRKLHYLAIDSLAIMELLVFTLIISVTYKTTHTWSFGQILCDIWLFSDMTCCTTSNSVALLWTDMVISWSMLNTNRERSHGLSRLHLHLHPVILLVVADGSSGGTVRLPGEYISDLLDQLLHVWGLLYPVCIAHHPLWWLLETSKVWRAETRKMWHLCDCTELHPESTIFLWEASPHCPYHDRLCGGLCSLNPILHEGHPNTVGSSSFSTTLKYKLADSVLEYRRISAAGERKATKTPETVLGVSIVGWMLFFVASLLLPICWD</sequence>
<dbReference type="Proteomes" id="UP000700334">
    <property type="component" value="Unassembled WGS sequence"/>
</dbReference>
<dbReference type="AlphaFoldDB" id="A0A8J6AJ58"/>
<keyword evidence="2" id="KW-0297">G-protein coupled receptor</keyword>